<dbReference type="InterPro" id="IPR003594">
    <property type="entry name" value="HATPase_dom"/>
</dbReference>
<dbReference type="SUPFAM" id="SSF55785">
    <property type="entry name" value="PYP-like sensor domain (PAS domain)"/>
    <property type="match status" value="1"/>
</dbReference>
<dbReference type="GO" id="GO:0005886">
    <property type="term" value="C:plasma membrane"/>
    <property type="evidence" value="ECO:0007669"/>
    <property type="project" value="TreeGrafter"/>
</dbReference>
<feature type="compositionally biased region" description="Low complexity" evidence="7">
    <location>
        <begin position="820"/>
        <end position="829"/>
    </location>
</feature>
<organism evidence="10 11">
    <name type="scientific">Oleoguttula mirabilis</name>
    <dbReference type="NCBI Taxonomy" id="1507867"/>
    <lineage>
        <taxon>Eukaryota</taxon>
        <taxon>Fungi</taxon>
        <taxon>Dikarya</taxon>
        <taxon>Ascomycota</taxon>
        <taxon>Pezizomycotina</taxon>
        <taxon>Dothideomycetes</taxon>
        <taxon>Dothideomycetidae</taxon>
        <taxon>Mycosphaerellales</taxon>
        <taxon>Teratosphaeriaceae</taxon>
        <taxon>Oleoguttula</taxon>
    </lineage>
</organism>
<dbReference type="PROSITE" id="PS50109">
    <property type="entry name" value="HIS_KIN"/>
    <property type="match status" value="1"/>
</dbReference>
<name>A0AAV9J6R8_9PEZI</name>
<dbReference type="AlphaFoldDB" id="A0AAV9J6R8"/>
<keyword evidence="4" id="KW-0808">Transferase</keyword>
<dbReference type="PANTHER" id="PTHR43047:SF72">
    <property type="entry name" value="OSMOSENSING HISTIDINE PROTEIN KINASE SLN1"/>
    <property type="match status" value="1"/>
</dbReference>
<sequence length="924" mass="102931">MIPRPELERFGSAQEDAKSESKNLAFHNLLPGSDDIWERSSLGSPDKWPDAVQALSLTLASFSYPAALFWGEEFVLLHNEEWTKVGGASEQGQGQRGNMGADAFNALSSALRGGEPKRIPSQALLRSDPENNAEKYVVLISPLFDNESERETASGLLAQLFPKQSRRKDPERDRKQHREQDRKQDGSGEEGRELKSAADGDAVGVSSGNSQSQDKPAEISELGTITNDLPLDEHSFFFRFAEMLPSGLAILDHKAQAVFVNQHFYELTTHRGDNQSFMSWPQSIHPEDYDRVLQAYHDAFVSQQQLRTEFRAQGKENPWRLLLLTPLGEENLQHASLREYGGFICSIVDITAEKSAELAERKAAQEARERKEQQERFIDMISHEIRNPLSAVLHCSEDIEDAVADKNNVDFAAINEAVDTINLCISHQRRLVDDVLSFSKLDASMLTLTPKPCQPSQQLAISAKMFQPEFRKQRIEFEYRIDRSYPDYDISWVMADVARIGQVLINLVSNAIKFTAKSTGQKKLVVSVGATHDRPTSFPPSVVFFNPDESAYRVDATNSAAWGDGDQLYIMVAVRDTGIGISEEGQMRLFERFRQATPKTEEVYGGSGLGLNISRKICHLHGGDIGVSSKEGCGSTFAFFFKARRSGPARDYDGRPEEESVNQAAQVKELGNTSPEHMDQSLMPESLKNPPVKEKTDITPQQSGEKDDRYRQTQKVAQGMHEEDAKANPERSDTTVQQPSNDEKRRSKEAAAPDRPAKTSGQIRRNAGATASPPASGPRLLLVEDNIINQRIVHRKLQAKGFRVTIANHGREAVEAVRHASGSSAAPAGNGDGDGDNDEERRPFDIILMDQEMPVLDGNAATREIRELEKQGEVKRVPILGVSANVRGEQQDEMVESGMDEVISKPYRIEDMVRKIHTILDRKT</sequence>
<feature type="domain" description="Histidine kinase" evidence="8">
    <location>
        <begin position="380"/>
        <end position="645"/>
    </location>
</feature>
<evidence type="ECO:0000256" key="7">
    <source>
        <dbReference type="SAM" id="MobiDB-lite"/>
    </source>
</evidence>
<dbReference type="SMART" id="SM00387">
    <property type="entry name" value="HATPase_c"/>
    <property type="match status" value="1"/>
</dbReference>
<dbReference type="Pfam" id="PF00072">
    <property type="entry name" value="Response_reg"/>
    <property type="match status" value="1"/>
</dbReference>
<dbReference type="CDD" id="cd00130">
    <property type="entry name" value="PAS"/>
    <property type="match status" value="1"/>
</dbReference>
<comment type="catalytic activity">
    <reaction evidence="1">
        <text>ATP + protein L-histidine = ADP + protein N-phospho-L-histidine.</text>
        <dbReference type="EC" id="2.7.13.3"/>
    </reaction>
</comment>
<evidence type="ECO:0000259" key="9">
    <source>
        <dbReference type="PROSITE" id="PS50110"/>
    </source>
</evidence>
<dbReference type="CDD" id="cd16922">
    <property type="entry name" value="HATPase_EvgS-ArcB-TorS-like"/>
    <property type="match status" value="1"/>
</dbReference>
<feature type="region of interest" description="Disordered" evidence="7">
    <location>
        <begin position="673"/>
        <end position="778"/>
    </location>
</feature>
<protein>
    <recommendedName>
        <fullName evidence="2">histidine kinase</fullName>
        <ecNumber evidence="2">2.7.13.3</ecNumber>
    </recommendedName>
</protein>
<dbReference type="InterPro" id="IPR000014">
    <property type="entry name" value="PAS"/>
</dbReference>
<dbReference type="InterPro" id="IPR035965">
    <property type="entry name" value="PAS-like_dom_sf"/>
</dbReference>
<feature type="modified residue" description="4-aspartylphosphate" evidence="6">
    <location>
        <position position="850"/>
    </location>
</feature>
<dbReference type="SUPFAM" id="SSF55874">
    <property type="entry name" value="ATPase domain of HSP90 chaperone/DNA topoisomerase II/histidine kinase"/>
    <property type="match status" value="1"/>
</dbReference>
<dbReference type="GO" id="GO:0009927">
    <property type="term" value="F:histidine phosphotransfer kinase activity"/>
    <property type="evidence" value="ECO:0007669"/>
    <property type="project" value="TreeGrafter"/>
</dbReference>
<keyword evidence="3 6" id="KW-0597">Phosphoprotein</keyword>
<dbReference type="CDD" id="cd00082">
    <property type="entry name" value="HisKA"/>
    <property type="match status" value="1"/>
</dbReference>
<dbReference type="InterPro" id="IPR036890">
    <property type="entry name" value="HATPase_C_sf"/>
</dbReference>
<dbReference type="SMART" id="SM00448">
    <property type="entry name" value="REC"/>
    <property type="match status" value="1"/>
</dbReference>
<keyword evidence="11" id="KW-1185">Reference proteome</keyword>
<gene>
    <name evidence="10" type="ORF">LTR36_009122</name>
</gene>
<reference evidence="10 11" key="1">
    <citation type="submission" date="2021-11" db="EMBL/GenBank/DDBJ databases">
        <title>Black yeast isolated from Biological Soil Crust.</title>
        <authorList>
            <person name="Kurbessoian T."/>
        </authorList>
    </citation>
    <scope>NUCLEOTIDE SEQUENCE [LARGE SCALE GENOMIC DNA]</scope>
    <source>
        <strain evidence="10 11">CCFEE 5522</strain>
    </source>
</reference>
<proteinExistence type="predicted"/>
<evidence type="ECO:0000256" key="5">
    <source>
        <dbReference type="ARBA" id="ARBA00022777"/>
    </source>
</evidence>
<dbReference type="InterPro" id="IPR003661">
    <property type="entry name" value="HisK_dim/P_dom"/>
</dbReference>
<feature type="domain" description="Response regulatory" evidence="9">
    <location>
        <begin position="779"/>
        <end position="920"/>
    </location>
</feature>
<evidence type="ECO:0000259" key="8">
    <source>
        <dbReference type="PROSITE" id="PS50109"/>
    </source>
</evidence>
<dbReference type="PROSITE" id="PS50110">
    <property type="entry name" value="RESPONSE_REGULATORY"/>
    <property type="match status" value="1"/>
</dbReference>
<evidence type="ECO:0000256" key="1">
    <source>
        <dbReference type="ARBA" id="ARBA00000085"/>
    </source>
</evidence>
<feature type="compositionally biased region" description="Basic and acidic residues" evidence="7">
    <location>
        <begin position="720"/>
        <end position="733"/>
    </location>
</feature>
<dbReference type="InterPro" id="IPR004358">
    <property type="entry name" value="Sig_transdc_His_kin-like_C"/>
</dbReference>
<dbReference type="Gene3D" id="1.10.287.130">
    <property type="match status" value="1"/>
</dbReference>
<dbReference type="EC" id="2.7.13.3" evidence="2"/>
<dbReference type="InterPro" id="IPR005467">
    <property type="entry name" value="His_kinase_dom"/>
</dbReference>
<dbReference type="SUPFAM" id="SSF47384">
    <property type="entry name" value="Homodimeric domain of signal transducing histidine kinase"/>
    <property type="match status" value="1"/>
</dbReference>
<comment type="caution">
    <text evidence="10">The sequence shown here is derived from an EMBL/GenBank/DDBJ whole genome shotgun (WGS) entry which is preliminary data.</text>
</comment>
<evidence type="ECO:0000256" key="4">
    <source>
        <dbReference type="ARBA" id="ARBA00022679"/>
    </source>
</evidence>
<dbReference type="InterPro" id="IPR011006">
    <property type="entry name" value="CheY-like_superfamily"/>
</dbReference>
<evidence type="ECO:0000313" key="11">
    <source>
        <dbReference type="Proteomes" id="UP001324427"/>
    </source>
</evidence>
<dbReference type="SUPFAM" id="SSF52172">
    <property type="entry name" value="CheY-like"/>
    <property type="match status" value="1"/>
</dbReference>
<dbReference type="Pfam" id="PF00512">
    <property type="entry name" value="HisKA"/>
    <property type="match status" value="1"/>
</dbReference>
<feature type="compositionally biased region" description="Basic and acidic residues" evidence="7">
    <location>
        <begin position="1"/>
        <end position="21"/>
    </location>
</feature>
<dbReference type="Gene3D" id="3.40.50.2300">
    <property type="match status" value="1"/>
</dbReference>
<feature type="compositionally biased region" description="Low complexity" evidence="7">
    <location>
        <begin position="767"/>
        <end position="778"/>
    </location>
</feature>
<dbReference type="SMART" id="SM00388">
    <property type="entry name" value="HisKA"/>
    <property type="match status" value="1"/>
</dbReference>
<dbReference type="GO" id="GO:0000155">
    <property type="term" value="F:phosphorelay sensor kinase activity"/>
    <property type="evidence" value="ECO:0007669"/>
    <property type="project" value="InterPro"/>
</dbReference>
<evidence type="ECO:0000313" key="10">
    <source>
        <dbReference type="EMBL" id="KAK4540592.1"/>
    </source>
</evidence>
<evidence type="ECO:0000256" key="2">
    <source>
        <dbReference type="ARBA" id="ARBA00012438"/>
    </source>
</evidence>
<feature type="region of interest" description="Disordered" evidence="7">
    <location>
        <begin position="156"/>
        <end position="217"/>
    </location>
</feature>
<feature type="compositionally biased region" description="Basic and acidic residues" evidence="7">
    <location>
        <begin position="167"/>
        <end position="198"/>
    </location>
</feature>
<dbReference type="PRINTS" id="PR00344">
    <property type="entry name" value="BCTRLSENSOR"/>
</dbReference>
<dbReference type="Gene3D" id="3.30.450.20">
    <property type="entry name" value="PAS domain"/>
    <property type="match status" value="1"/>
</dbReference>
<evidence type="ECO:0000256" key="3">
    <source>
        <dbReference type="ARBA" id="ARBA00022553"/>
    </source>
</evidence>
<dbReference type="Gene3D" id="3.30.565.10">
    <property type="entry name" value="Histidine kinase-like ATPase, C-terminal domain"/>
    <property type="match status" value="1"/>
</dbReference>
<dbReference type="EMBL" id="JAVFHQ010000065">
    <property type="protein sequence ID" value="KAK4540592.1"/>
    <property type="molecule type" value="Genomic_DNA"/>
</dbReference>
<dbReference type="PANTHER" id="PTHR43047">
    <property type="entry name" value="TWO-COMPONENT HISTIDINE PROTEIN KINASE"/>
    <property type="match status" value="1"/>
</dbReference>
<feature type="region of interest" description="Disordered" evidence="7">
    <location>
        <begin position="1"/>
        <end position="24"/>
    </location>
</feature>
<evidence type="ECO:0000256" key="6">
    <source>
        <dbReference type="PROSITE-ProRule" id="PRU00169"/>
    </source>
</evidence>
<feature type="region of interest" description="Disordered" evidence="7">
    <location>
        <begin position="815"/>
        <end position="840"/>
    </location>
</feature>
<dbReference type="Proteomes" id="UP001324427">
    <property type="component" value="Unassembled WGS sequence"/>
</dbReference>
<dbReference type="InterPro" id="IPR001789">
    <property type="entry name" value="Sig_transdc_resp-reg_receiver"/>
</dbReference>
<accession>A0AAV9J6R8</accession>
<dbReference type="CDD" id="cd17546">
    <property type="entry name" value="REC_hyHK_CKI1_RcsC-like"/>
    <property type="match status" value="1"/>
</dbReference>
<dbReference type="InterPro" id="IPR036097">
    <property type="entry name" value="HisK_dim/P_sf"/>
</dbReference>
<keyword evidence="5" id="KW-0418">Kinase</keyword>
<dbReference type="Pfam" id="PF02518">
    <property type="entry name" value="HATPase_c"/>
    <property type="match status" value="1"/>
</dbReference>
<feature type="compositionally biased region" description="Basic and acidic residues" evidence="7">
    <location>
        <begin position="741"/>
        <end position="757"/>
    </location>
</feature>